<organism evidence="1 2">
    <name type="scientific">Panagrolaimus sp. PS1159</name>
    <dbReference type="NCBI Taxonomy" id="55785"/>
    <lineage>
        <taxon>Eukaryota</taxon>
        <taxon>Metazoa</taxon>
        <taxon>Ecdysozoa</taxon>
        <taxon>Nematoda</taxon>
        <taxon>Chromadorea</taxon>
        <taxon>Rhabditida</taxon>
        <taxon>Tylenchina</taxon>
        <taxon>Panagrolaimomorpha</taxon>
        <taxon>Panagrolaimoidea</taxon>
        <taxon>Panagrolaimidae</taxon>
        <taxon>Panagrolaimus</taxon>
    </lineage>
</organism>
<dbReference type="Proteomes" id="UP000887580">
    <property type="component" value="Unplaced"/>
</dbReference>
<evidence type="ECO:0000313" key="2">
    <source>
        <dbReference type="WBParaSite" id="PS1159_v2.g12190.t2"/>
    </source>
</evidence>
<name>A0AC35EZ64_9BILA</name>
<reference evidence="2" key="1">
    <citation type="submission" date="2022-11" db="UniProtKB">
        <authorList>
            <consortium name="WormBaseParasite"/>
        </authorList>
    </citation>
    <scope>IDENTIFICATION</scope>
</reference>
<accession>A0AC35EZ64</accession>
<evidence type="ECO:0000313" key="1">
    <source>
        <dbReference type="Proteomes" id="UP000887580"/>
    </source>
</evidence>
<protein>
    <submittedName>
        <fullName evidence="2">Protein kinase domain-containing protein</fullName>
    </submittedName>
</protein>
<proteinExistence type="predicted"/>
<sequence>MSLVKCDKTGFVVKPRYCYIGSLGAGVASTVACFSDTIKKQNVAIKRSSIKTGNPNQAFRELAFLRMCNHKHIIKLLDAWRDDTSLYFAQEMGTCNLQEYLEGNPIQSMDEVARLSAQIFSGVNHIHKLQIIHADLKYGNVDLKYGNVVIAGPKNDAKLIDFDRLIPASEAAKNKSPYRGTVGYEAPELIMGGAFDFKADCWSVGVIIAEMIIADSYLFEAEPGQPLLDLYHQTLKTPSEKYLKSINVDFYDAYFKDKTYPGKSWAEILDEKIVMKSCTKDEKIAFYDLLSSLITFDPIERLSMSDAMKHKFVAKFCEEEEEDASKSRQYDPTIEKQLLNDWRQAFDSELEYFNE</sequence>
<dbReference type="WBParaSite" id="PS1159_v2.g12190.t2">
    <property type="protein sequence ID" value="PS1159_v2.g12190.t2"/>
    <property type="gene ID" value="PS1159_v2.g12190"/>
</dbReference>